<keyword evidence="2" id="KW-1133">Transmembrane helix</keyword>
<protein>
    <submittedName>
        <fullName evidence="3">Uncharacterized protein</fullName>
    </submittedName>
</protein>
<feature type="compositionally biased region" description="Low complexity" evidence="1">
    <location>
        <begin position="102"/>
        <end position="111"/>
    </location>
</feature>
<comment type="caution">
    <text evidence="3">The sequence shown here is derived from an EMBL/GenBank/DDBJ whole genome shotgun (WGS) entry which is preliminary data.</text>
</comment>
<dbReference type="AlphaFoldDB" id="A0AAD3HMH2"/>
<feature type="region of interest" description="Disordered" evidence="1">
    <location>
        <begin position="361"/>
        <end position="386"/>
    </location>
</feature>
<evidence type="ECO:0000313" key="3">
    <source>
        <dbReference type="EMBL" id="GFR46026.1"/>
    </source>
</evidence>
<feature type="transmembrane region" description="Helical" evidence="2">
    <location>
        <begin position="28"/>
        <end position="53"/>
    </location>
</feature>
<feature type="region of interest" description="Disordered" evidence="1">
    <location>
        <begin position="1"/>
        <end position="28"/>
    </location>
</feature>
<feature type="region of interest" description="Disordered" evidence="1">
    <location>
        <begin position="102"/>
        <end position="121"/>
    </location>
</feature>
<dbReference type="Proteomes" id="UP001054857">
    <property type="component" value="Unassembled WGS sequence"/>
</dbReference>
<reference evidence="3 4" key="1">
    <citation type="journal article" date="2021" name="Sci. Rep.">
        <title>Genome sequencing of the multicellular alga Astrephomene provides insights into convergent evolution of germ-soma differentiation.</title>
        <authorList>
            <person name="Yamashita S."/>
            <person name="Yamamoto K."/>
            <person name="Matsuzaki R."/>
            <person name="Suzuki S."/>
            <person name="Yamaguchi H."/>
            <person name="Hirooka S."/>
            <person name="Minakuchi Y."/>
            <person name="Miyagishima S."/>
            <person name="Kawachi M."/>
            <person name="Toyoda A."/>
            <person name="Nozaki H."/>
        </authorList>
    </citation>
    <scope>NUCLEOTIDE SEQUENCE [LARGE SCALE GENOMIC DNA]</scope>
    <source>
        <strain evidence="3 4">NIES-4017</strain>
    </source>
</reference>
<feature type="region of interest" description="Disordered" evidence="1">
    <location>
        <begin position="419"/>
        <end position="443"/>
    </location>
</feature>
<keyword evidence="2" id="KW-0812">Transmembrane</keyword>
<evidence type="ECO:0000256" key="2">
    <source>
        <dbReference type="SAM" id="Phobius"/>
    </source>
</evidence>
<organism evidence="3 4">
    <name type="scientific">Astrephomene gubernaculifera</name>
    <dbReference type="NCBI Taxonomy" id="47775"/>
    <lineage>
        <taxon>Eukaryota</taxon>
        <taxon>Viridiplantae</taxon>
        <taxon>Chlorophyta</taxon>
        <taxon>core chlorophytes</taxon>
        <taxon>Chlorophyceae</taxon>
        <taxon>CS clade</taxon>
        <taxon>Chlamydomonadales</taxon>
        <taxon>Astrephomenaceae</taxon>
        <taxon>Astrephomene</taxon>
    </lineage>
</organism>
<feature type="region of interest" description="Disordered" evidence="1">
    <location>
        <begin position="174"/>
        <end position="194"/>
    </location>
</feature>
<feature type="compositionally biased region" description="Gly residues" evidence="1">
    <location>
        <begin position="182"/>
        <end position="194"/>
    </location>
</feature>
<keyword evidence="2" id="KW-0472">Membrane</keyword>
<name>A0AAD3HMH2_9CHLO</name>
<gene>
    <name evidence="3" type="ORF">Agub_g7299</name>
</gene>
<proteinExistence type="predicted"/>
<evidence type="ECO:0000256" key="1">
    <source>
        <dbReference type="SAM" id="MobiDB-lite"/>
    </source>
</evidence>
<evidence type="ECO:0000313" key="4">
    <source>
        <dbReference type="Proteomes" id="UP001054857"/>
    </source>
</evidence>
<sequence>MQQQDRKLQGQDVGDSSRNRRGARGTTGCASTPAAAILFLGSLVAVSLAVAVWSSVRVVPYSPAAPRRLTITHLHETGVWVPEFDITTEQLAAAAEAVEAVTSAAGDGSPAHQHHRHQQQLLSLSSLVQPAPPTNPTAKLVLGITDSNPWRQLFPGPSDPAENAARLFSNAAAVPQPNNEGGEQGEGGAGGNTAAGEVGGVLTSLPVLGISGHEFASLFPLSGLLGKMVLPARPSAAPPVAVPPYIRKLRDESVNCSCSRGSSSGGSGASSTYEGCTADAEEVAVDSPAGTSHRAPRQRCRLLQLRLFSAAHCWGVLNITTTTIPASVSTISMAGATRDAASGASTAGASDGVRVTRLRSWSLPSPPVPLPPQQRGGGGGLKGRGRNSRAVAASSYMVRFSHVADSPFWDISLELEVEEVDEGEEGTRSDVSNSSRKGSARSADDPWVTVDLSITYLPLTPELRAVVKALPEWVAPTWIGTTYHSSYAY</sequence>
<accession>A0AAD3HMH2</accession>
<keyword evidence="4" id="KW-1185">Reference proteome</keyword>
<dbReference type="EMBL" id="BMAR01000011">
    <property type="protein sequence ID" value="GFR46026.1"/>
    <property type="molecule type" value="Genomic_DNA"/>
</dbReference>